<evidence type="ECO:0000313" key="3">
    <source>
        <dbReference type="EMBL" id="QFX76811.1"/>
    </source>
</evidence>
<name>A0A6B7Q1B5_PSEPU</name>
<geneLocation type="plasmid" evidence="3">
    <name>p716811-VIM</name>
</geneLocation>
<keyword evidence="2" id="KW-0732">Signal</keyword>
<dbReference type="SUPFAM" id="SSF52833">
    <property type="entry name" value="Thioredoxin-like"/>
    <property type="match status" value="1"/>
</dbReference>
<protein>
    <submittedName>
        <fullName evidence="3">IncF plasmid conjugative transfer pilus assembly protein TraF</fullName>
    </submittedName>
</protein>
<sequence length="336" mass="37560">MKAPFKRLSRMRTRKGLSKAISVLALFSIAALPSAVSADTDSGSPRFIERKAEGWFFYKDPKETPPAPPLMQREPKPPAGKTAAEEPKIQPFSVSWLRENMPKLLDAAIDDPSKENVEAYLYAQRVAMDKSQRYAEMTTRVVAADPFLDENNRVPIATYTKPFFLRNAQAGVTEALKHVATVGGLWVFFDSKCEFCRPQVNTVQKLAKEYGFVTKFISMDGKPLPNVTEFEKNTGQASILNLRITPTTVLVVPPNNYYIVSQGMMAQDQLAERIIIAADSNNLLPKDIAQKINTYDRGVLTNEDTQKGASDDPKQWVKYLKDKLEGRYEGGSNNAE</sequence>
<evidence type="ECO:0000256" key="2">
    <source>
        <dbReference type="SAM" id="SignalP"/>
    </source>
</evidence>
<organism evidence="3">
    <name type="scientific">Pseudomonas putida</name>
    <name type="common">Arthrobacter siderocapsulatus</name>
    <dbReference type="NCBI Taxonomy" id="303"/>
    <lineage>
        <taxon>Bacteria</taxon>
        <taxon>Pseudomonadati</taxon>
        <taxon>Pseudomonadota</taxon>
        <taxon>Gammaproteobacteria</taxon>
        <taxon>Pseudomonadales</taxon>
        <taxon>Pseudomonadaceae</taxon>
        <taxon>Pseudomonas</taxon>
    </lineage>
</organism>
<proteinExistence type="predicted"/>
<dbReference type="AlphaFoldDB" id="A0A6B7Q1B5"/>
<feature type="signal peptide" evidence="2">
    <location>
        <begin position="1"/>
        <end position="38"/>
    </location>
</feature>
<evidence type="ECO:0000256" key="1">
    <source>
        <dbReference type="SAM" id="MobiDB-lite"/>
    </source>
</evidence>
<dbReference type="InterPro" id="IPR014111">
    <property type="entry name" value="T4SS_TraF-like"/>
</dbReference>
<accession>A0A6B7Q1B5</accession>
<feature type="chain" id="PRO_5025588446" evidence="2">
    <location>
        <begin position="39"/>
        <end position="336"/>
    </location>
</feature>
<dbReference type="NCBIfam" id="TIGR02740">
    <property type="entry name" value="TraF-like"/>
    <property type="match status" value="1"/>
</dbReference>
<dbReference type="InterPro" id="IPR036249">
    <property type="entry name" value="Thioredoxin-like_sf"/>
</dbReference>
<dbReference type="RefSeq" id="WP_256213818.1">
    <property type="nucleotide sequence ID" value="NZ_JALKHN010000002.1"/>
</dbReference>
<feature type="region of interest" description="Disordered" evidence="1">
    <location>
        <begin position="64"/>
        <end position="85"/>
    </location>
</feature>
<dbReference type="InterPro" id="IPR039555">
    <property type="entry name" value="TraF/TrbB"/>
</dbReference>
<dbReference type="EMBL" id="MN310372">
    <property type="protein sequence ID" value="QFX76811.1"/>
    <property type="molecule type" value="Genomic_DNA"/>
</dbReference>
<reference evidence="3" key="1">
    <citation type="submission" date="2019-08" db="EMBL/GenBank/DDBJ databases">
        <authorList>
            <person name="Zhou D."/>
            <person name="Chen F."/>
        </authorList>
    </citation>
    <scope>NUCLEOTIDE SEQUENCE</scope>
    <source>
        <strain evidence="3">150716811</strain>
        <plasmid evidence="3">p716811-VIM</plasmid>
    </source>
</reference>
<dbReference type="Pfam" id="PF13728">
    <property type="entry name" value="TraF"/>
    <property type="match status" value="1"/>
</dbReference>
<keyword evidence="3" id="KW-0614">Plasmid</keyword>